<reference evidence="1 2" key="1">
    <citation type="submission" date="2008-12" db="EMBL/GenBank/DDBJ databases">
        <authorList>
            <person name="Fulton L."/>
            <person name="Clifton S."/>
            <person name="Fulton B."/>
            <person name="Xu J."/>
            <person name="Minx P."/>
            <person name="Pepin K.H."/>
            <person name="Johnson M."/>
            <person name="Bhonagiri V."/>
            <person name="Nash W.E."/>
            <person name="Mardis E.R."/>
            <person name="Wilson R.K."/>
        </authorList>
    </citation>
    <scope>NUCLEOTIDE SEQUENCE [LARGE SCALE GENOMIC DNA]</scope>
    <source>
        <strain evidence="1 2">DSM 18228</strain>
    </source>
</reference>
<evidence type="ECO:0000313" key="1">
    <source>
        <dbReference type="EMBL" id="EEF76677.1"/>
    </source>
</evidence>
<accession>S0FAA1</accession>
<keyword evidence="2" id="KW-1185">Reference proteome</keyword>
<protein>
    <submittedName>
        <fullName evidence="1">Uncharacterized protein</fullName>
    </submittedName>
</protein>
<name>S0FAA1_9BACT</name>
<dbReference type="EMBL" id="ACBW01000148">
    <property type="protein sequence ID" value="EEF76677.1"/>
    <property type="molecule type" value="Genomic_DNA"/>
</dbReference>
<comment type="caution">
    <text evidence="1">The sequence shown here is derived from an EMBL/GenBank/DDBJ whole genome shotgun (WGS) entry which is preliminary data.</text>
</comment>
<proteinExistence type="predicted"/>
<dbReference type="HOGENOM" id="CLU_2803425_0_0_10"/>
<gene>
    <name evidence="1" type="ORF">BACCOPRO_02183</name>
</gene>
<organism evidence="1 2">
    <name type="scientific">Phocaeicola coprophilus DSM 18228 = JCM 13818</name>
    <dbReference type="NCBI Taxonomy" id="547042"/>
    <lineage>
        <taxon>Bacteria</taxon>
        <taxon>Pseudomonadati</taxon>
        <taxon>Bacteroidota</taxon>
        <taxon>Bacteroidia</taxon>
        <taxon>Bacteroidales</taxon>
        <taxon>Bacteroidaceae</taxon>
        <taxon>Phocaeicola</taxon>
    </lineage>
</organism>
<sequence length="67" mass="7680">MVCFHTLIFSGTYLLSVIHSPNTNMRQKENEEIRAANVMDSGKNCKHFIPNRCFGNISQSLRNHSLK</sequence>
<dbReference type="STRING" id="547042.BACCOPRO_02183"/>
<dbReference type="Proteomes" id="UP000014073">
    <property type="component" value="Unassembled WGS sequence"/>
</dbReference>
<dbReference type="AlphaFoldDB" id="S0FAA1"/>
<evidence type="ECO:0000313" key="2">
    <source>
        <dbReference type="Proteomes" id="UP000014073"/>
    </source>
</evidence>